<name>A0A9Q8QK56_9HYPO</name>
<dbReference type="Gene3D" id="3.40.50.720">
    <property type="entry name" value="NAD(P)-binding Rossmann-like Domain"/>
    <property type="match status" value="1"/>
</dbReference>
<dbReference type="EMBL" id="CP086359">
    <property type="protein sequence ID" value="UNI21105.1"/>
    <property type="molecule type" value="Genomic_DNA"/>
</dbReference>
<evidence type="ECO:0008006" key="3">
    <source>
        <dbReference type="Google" id="ProtNLM"/>
    </source>
</evidence>
<dbReference type="Pfam" id="PF00106">
    <property type="entry name" value="adh_short"/>
    <property type="match status" value="1"/>
</dbReference>
<dbReference type="InterPro" id="IPR036291">
    <property type="entry name" value="NAD(P)-bd_dom_sf"/>
</dbReference>
<dbReference type="RefSeq" id="XP_047844586.1">
    <property type="nucleotide sequence ID" value="XM_047988588.1"/>
</dbReference>
<dbReference type="PANTHER" id="PTHR45458:SF1">
    <property type="entry name" value="SHORT CHAIN DEHYDROGENASE"/>
    <property type="match status" value="1"/>
</dbReference>
<dbReference type="AlphaFoldDB" id="A0A9Q8QK56"/>
<evidence type="ECO:0000313" key="2">
    <source>
        <dbReference type="Proteomes" id="UP000829364"/>
    </source>
</evidence>
<proteinExistence type="predicted"/>
<accession>A0A9Q8QK56</accession>
<keyword evidence="2" id="KW-1185">Reference proteome</keyword>
<organism evidence="1 2">
    <name type="scientific">Purpureocillium takamizusanense</name>
    <dbReference type="NCBI Taxonomy" id="2060973"/>
    <lineage>
        <taxon>Eukaryota</taxon>
        <taxon>Fungi</taxon>
        <taxon>Dikarya</taxon>
        <taxon>Ascomycota</taxon>
        <taxon>Pezizomycotina</taxon>
        <taxon>Sordariomycetes</taxon>
        <taxon>Hypocreomycetidae</taxon>
        <taxon>Hypocreales</taxon>
        <taxon>Ophiocordycipitaceae</taxon>
        <taxon>Purpureocillium</taxon>
    </lineage>
</organism>
<reference evidence="1" key="1">
    <citation type="submission" date="2021-11" db="EMBL/GenBank/DDBJ databases">
        <title>Purpureocillium_takamizusanense_genome.</title>
        <authorList>
            <person name="Nguyen N.-H."/>
        </authorList>
    </citation>
    <scope>NUCLEOTIDE SEQUENCE</scope>
    <source>
        <strain evidence="1">PT3</strain>
    </source>
</reference>
<dbReference type="PRINTS" id="PR00081">
    <property type="entry name" value="GDHRDH"/>
</dbReference>
<gene>
    <name evidence="1" type="ORF">JDV02_007123</name>
</gene>
<dbReference type="Proteomes" id="UP000829364">
    <property type="component" value="Chromosome 6"/>
</dbReference>
<dbReference type="KEGG" id="ptkz:JDV02_007123"/>
<dbReference type="CDD" id="cd05325">
    <property type="entry name" value="carb_red_sniffer_like_SDR_c"/>
    <property type="match status" value="1"/>
</dbReference>
<sequence length="264" mass="27350">MADADTAGAAYFVTGASRGLGLGICTALAARPPSEVSVVFAAVRTETDALRRLVAGSAGRVQAVSVDVTSESAVRDAAARVGRALEGSSPSRGLDVVVNVAGVMDFVPQGGIENMKDLDSTFTTNVTSVHLVTAALLPLLRRGSLKKIINLSTTLGSIGMAGTFAPSRAPAYKISKAALNMLTVQYALSLGDEGFTVVAISPGWVKTDMGSSHADLDVETSVKATLDIVDRVGAPDTGNFFNIHVPGYENAPELNRYDGGQPPW</sequence>
<dbReference type="PANTHER" id="PTHR45458">
    <property type="entry name" value="SHORT-CHAIN DEHYDROGENASE/REDUCTASE SDR"/>
    <property type="match status" value="1"/>
</dbReference>
<evidence type="ECO:0000313" key="1">
    <source>
        <dbReference type="EMBL" id="UNI21105.1"/>
    </source>
</evidence>
<protein>
    <recommendedName>
        <fullName evidence="3">Short chain oxidoreductase</fullName>
    </recommendedName>
</protein>
<dbReference type="InterPro" id="IPR052184">
    <property type="entry name" value="SDR_enzymes"/>
</dbReference>
<dbReference type="InterPro" id="IPR002347">
    <property type="entry name" value="SDR_fam"/>
</dbReference>
<dbReference type="OrthoDB" id="5296at2759"/>
<dbReference type="GeneID" id="72069072"/>
<dbReference type="GO" id="GO:0016616">
    <property type="term" value="F:oxidoreductase activity, acting on the CH-OH group of donors, NAD or NADP as acceptor"/>
    <property type="evidence" value="ECO:0007669"/>
    <property type="project" value="TreeGrafter"/>
</dbReference>
<dbReference type="SUPFAM" id="SSF51735">
    <property type="entry name" value="NAD(P)-binding Rossmann-fold domains"/>
    <property type="match status" value="1"/>
</dbReference>